<dbReference type="GO" id="GO:0000155">
    <property type="term" value="F:phosphorelay sensor kinase activity"/>
    <property type="evidence" value="ECO:0007669"/>
    <property type="project" value="InterPro"/>
</dbReference>
<dbReference type="EMBL" id="CP003154">
    <property type="protein sequence ID" value="AFL73240.1"/>
    <property type="molecule type" value="Genomic_DNA"/>
</dbReference>
<dbReference type="SMART" id="SM00388">
    <property type="entry name" value="HisKA"/>
    <property type="match status" value="1"/>
</dbReference>
<evidence type="ECO:0000259" key="9">
    <source>
        <dbReference type="PROSITE" id="PS50112"/>
    </source>
</evidence>
<evidence type="ECO:0000256" key="5">
    <source>
        <dbReference type="ARBA" id="ARBA00022777"/>
    </source>
</evidence>
<accession>I3Y8C2</accession>
<evidence type="ECO:0000313" key="11">
    <source>
        <dbReference type="EMBL" id="AFL73240.1"/>
    </source>
</evidence>
<feature type="domain" description="PAC" evidence="10">
    <location>
        <begin position="87"/>
        <end position="141"/>
    </location>
</feature>
<keyword evidence="4" id="KW-0808">Transferase</keyword>
<dbReference type="PROSITE" id="PS50113">
    <property type="entry name" value="PAC"/>
    <property type="match status" value="1"/>
</dbReference>
<feature type="domain" description="PAS" evidence="9">
    <location>
        <begin position="19"/>
        <end position="86"/>
    </location>
</feature>
<gene>
    <name evidence="11" type="ordered locus">Thivi_1217</name>
</gene>
<dbReference type="InterPro" id="IPR005467">
    <property type="entry name" value="His_kinase_dom"/>
</dbReference>
<evidence type="ECO:0000256" key="2">
    <source>
        <dbReference type="ARBA" id="ARBA00012438"/>
    </source>
</evidence>
<dbReference type="SUPFAM" id="SSF55874">
    <property type="entry name" value="ATPase domain of HSP90 chaperone/DNA topoisomerase II/histidine kinase"/>
    <property type="match status" value="1"/>
</dbReference>
<evidence type="ECO:0000259" key="8">
    <source>
        <dbReference type="PROSITE" id="PS50109"/>
    </source>
</evidence>
<keyword evidence="12" id="KW-1185">Reference proteome</keyword>
<dbReference type="InterPro" id="IPR050736">
    <property type="entry name" value="Sensor_HK_Regulatory"/>
</dbReference>
<keyword evidence="7" id="KW-0175">Coiled coil</keyword>
<dbReference type="PRINTS" id="PR00344">
    <property type="entry name" value="BCTRLSENSOR"/>
</dbReference>
<evidence type="ECO:0000256" key="4">
    <source>
        <dbReference type="ARBA" id="ARBA00022679"/>
    </source>
</evidence>
<dbReference type="InterPro" id="IPR036890">
    <property type="entry name" value="HATPase_C_sf"/>
</dbReference>
<dbReference type="Pfam" id="PF00512">
    <property type="entry name" value="HisKA"/>
    <property type="match status" value="1"/>
</dbReference>
<dbReference type="PANTHER" id="PTHR43711">
    <property type="entry name" value="TWO-COMPONENT HISTIDINE KINASE"/>
    <property type="match status" value="1"/>
</dbReference>
<dbReference type="HOGENOM" id="CLU_000445_89_2_6"/>
<dbReference type="SMART" id="SM00086">
    <property type="entry name" value="PAC"/>
    <property type="match status" value="1"/>
</dbReference>
<keyword evidence="5" id="KW-0418">Kinase</keyword>
<evidence type="ECO:0000256" key="6">
    <source>
        <dbReference type="ARBA" id="ARBA00023012"/>
    </source>
</evidence>
<dbReference type="InterPro" id="IPR003594">
    <property type="entry name" value="HATPase_dom"/>
</dbReference>
<dbReference type="CDD" id="cd00082">
    <property type="entry name" value="HisKA"/>
    <property type="match status" value="1"/>
</dbReference>
<dbReference type="eggNOG" id="COG3829">
    <property type="taxonomic scope" value="Bacteria"/>
</dbReference>
<dbReference type="PANTHER" id="PTHR43711:SF1">
    <property type="entry name" value="HISTIDINE KINASE 1"/>
    <property type="match status" value="1"/>
</dbReference>
<dbReference type="PROSITE" id="PS50109">
    <property type="entry name" value="HIS_KIN"/>
    <property type="match status" value="1"/>
</dbReference>
<dbReference type="Gene3D" id="3.30.450.20">
    <property type="entry name" value="PAS domain"/>
    <property type="match status" value="1"/>
</dbReference>
<dbReference type="InterPro" id="IPR001610">
    <property type="entry name" value="PAC"/>
</dbReference>
<evidence type="ECO:0000256" key="3">
    <source>
        <dbReference type="ARBA" id="ARBA00022553"/>
    </source>
</evidence>
<feature type="coiled-coil region" evidence="7">
    <location>
        <begin position="268"/>
        <end position="295"/>
    </location>
</feature>
<keyword evidence="3" id="KW-0597">Phosphoprotein</keyword>
<evidence type="ECO:0000259" key="10">
    <source>
        <dbReference type="PROSITE" id="PS50113"/>
    </source>
</evidence>
<dbReference type="InterPro" id="IPR000014">
    <property type="entry name" value="PAS"/>
</dbReference>
<dbReference type="SMART" id="SM00091">
    <property type="entry name" value="PAS"/>
    <property type="match status" value="2"/>
</dbReference>
<proteinExistence type="predicted"/>
<evidence type="ECO:0000256" key="7">
    <source>
        <dbReference type="SAM" id="Coils"/>
    </source>
</evidence>
<keyword evidence="6" id="KW-0902">Two-component regulatory system</keyword>
<organism evidence="11 12">
    <name type="scientific">Thiocystis violascens (strain ATCC 17096 / DSM 198 / 6111)</name>
    <name type="common">Chromatium violascens</name>
    <dbReference type="NCBI Taxonomy" id="765911"/>
    <lineage>
        <taxon>Bacteria</taxon>
        <taxon>Pseudomonadati</taxon>
        <taxon>Pseudomonadota</taxon>
        <taxon>Gammaproteobacteria</taxon>
        <taxon>Chromatiales</taxon>
        <taxon>Chromatiaceae</taxon>
        <taxon>Thiocystis</taxon>
    </lineage>
</organism>
<dbReference type="NCBIfam" id="TIGR00229">
    <property type="entry name" value="sensory_box"/>
    <property type="match status" value="1"/>
</dbReference>
<name>I3Y8C2_THIV6</name>
<dbReference type="Gene3D" id="1.10.287.130">
    <property type="match status" value="1"/>
</dbReference>
<dbReference type="InterPro" id="IPR003661">
    <property type="entry name" value="HisK_dim/P_dom"/>
</dbReference>
<dbReference type="KEGG" id="tvi:Thivi_1217"/>
<evidence type="ECO:0000313" key="12">
    <source>
        <dbReference type="Proteomes" id="UP000006062"/>
    </source>
</evidence>
<dbReference type="InterPro" id="IPR035965">
    <property type="entry name" value="PAS-like_dom_sf"/>
</dbReference>
<dbReference type="RefSeq" id="WP_014777724.1">
    <property type="nucleotide sequence ID" value="NC_018012.1"/>
</dbReference>
<dbReference type="InterPro" id="IPR036097">
    <property type="entry name" value="HisK_dim/P_sf"/>
</dbReference>
<dbReference type="SUPFAM" id="SSF55785">
    <property type="entry name" value="PYP-like sensor domain (PAS domain)"/>
    <property type="match status" value="2"/>
</dbReference>
<dbReference type="Gene3D" id="3.30.565.10">
    <property type="entry name" value="Histidine kinase-like ATPase, C-terminal domain"/>
    <property type="match status" value="1"/>
</dbReference>
<dbReference type="EC" id="2.7.13.3" evidence="2"/>
<evidence type="ECO:0000256" key="1">
    <source>
        <dbReference type="ARBA" id="ARBA00000085"/>
    </source>
</evidence>
<dbReference type="AlphaFoldDB" id="I3Y8C2"/>
<comment type="catalytic activity">
    <reaction evidence="1">
        <text>ATP + protein L-histidine = ADP + protein N-phospho-L-histidine.</text>
        <dbReference type="EC" id="2.7.13.3"/>
    </reaction>
</comment>
<dbReference type="CDD" id="cd00130">
    <property type="entry name" value="PAS"/>
    <property type="match status" value="1"/>
</dbReference>
<dbReference type="SUPFAM" id="SSF47384">
    <property type="entry name" value="Homodimeric domain of signal transducing histidine kinase"/>
    <property type="match status" value="1"/>
</dbReference>
<dbReference type="STRING" id="765911.Thivi_1217"/>
<dbReference type="SMART" id="SM00387">
    <property type="entry name" value="HATPase_c"/>
    <property type="match status" value="1"/>
</dbReference>
<sequence>MVNRKEKADDSELLRWKMRVMEAINSGVSVADAREPDLPLVYANPAFLAMTGYTAAEILGRNCRFLQAHDTRQPEIETIRAALREGRETSVLLRNYRKDGSLFWNQLTLAPVRDQCGQITHYVGIQQDMTALKEAQMLAERAQRYAQSIIDSLQALICVVDVTGAVQSVNRSWRQCLASSGVDLTRLSEGGNYLAFCDQCQCAGQEEAGLLAQGIRDVLAGTCDSFEIRMPLCVTSRHETYLIRVKPLLETIDGRPAVVISHQDVTAELQFQVDLRKAKEEAEQANQAKSDFLSQMSHELRTPMNAVLGFAQLLECDDRLDEIQLESVQEILHGGRQLLRLLNELLDLSNLESGQIDVVLESVVLESLVSDCFALVEPLARVRGVVLRAGAMRGLAMLADRRRLKQLLVNLLSNAILYNSPEGCVSLDVLPVQDSPRALRLWVSDTGPGIPPSRMTELFQPFQRLNADDPQVEGNGIGLAACGRIAEAMGGRVGVESVLGEGSRFWIELPLAEST</sequence>
<dbReference type="PROSITE" id="PS50112">
    <property type="entry name" value="PAS"/>
    <property type="match status" value="1"/>
</dbReference>
<protein>
    <recommendedName>
        <fullName evidence="2">histidine kinase</fullName>
        <ecNumber evidence="2">2.7.13.3</ecNumber>
    </recommendedName>
</protein>
<dbReference type="InterPro" id="IPR004358">
    <property type="entry name" value="Sig_transdc_His_kin-like_C"/>
</dbReference>
<dbReference type="eggNOG" id="COG4251">
    <property type="taxonomic scope" value="Bacteria"/>
</dbReference>
<dbReference type="OrthoDB" id="7991996at2"/>
<dbReference type="InterPro" id="IPR000700">
    <property type="entry name" value="PAS-assoc_C"/>
</dbReference>
<dbReference type="Proteomes" id="UP000006062">
    <property type="component" value="Chromosome"/>
</dbReference>
<feature type="domain" description="Histidine kinase" evidence="8">
    <location>
        <begin position="295"/>
        <end position="513"/>
    </location>
</feature>
<dbReference type="Pfam" id="PF02518">
    <property type="entry name" value="HATPase_c"/>
    <property type="match status" value="1"/>
</dbReference>
<reference evidence="11 12" key="1">
    <citation type="submission" date="2012-06" db="EMBL/GenBank/DDBJ databases">
        <title>Complete sequence of Thiocystis violascens DSM 198.</title>
        <authorList>
            <consortium name="US DOE Joint Genome Institute"/>
            <person name="Lucas S."/>
            <person name="Han J."/>
            <person name="Lapidus A."/>
            <person name="Cheng J.-F."/>
            <person name="Goodwin L."/>
            <person name="Pitluck S."/>
            <person name="Peters L."/>
            <person name="Ovchinnikova G."/>
            <person name="Teshima H."/>
            <person name="Detter J.C."/>
            <person name="Han C."/>
            <person name="Tapia R."/>
            <person name="Land M."/>
            <person name="Hauser L."/>
            <person name="Kyrpides N."/>
            <person name="Ivanova N."/>
            <person name="Pagani I."/>
            <person name="Vogl K."/>
            <person name="Liu Z."/>
            <person name="Frigaard N.-U."/>
            <person name="Bryant D."/>
            <person name="Woyke T."/>
        </authorList>
    </citation>
    <scope>NUCLEOTIDE SEQUENCE [LARGE SCALE GENOMIC DNA]</scope>
    <source>
        <strain evidence="12">ATCC 17096 / DSM 198 / 6111</strain>
    </source>
</reference>
<dbReference type="Pfam" id="PF13426">
    <property type="entry name" value="PAS_9"/>
    <property type="match status" value="1"/>
</dbReference>